<dbReference type="InterPro" id="IPR036494">
    <property type="entry name" value="Ku_C_sf"/>
</dbReference>
<dbReference type="PANTHER" id="PTHR12604:SF4">
    <property type="entry name" value="X-RAY REPAIR CROSS-COMPLEMENTING PROTEIN 5"/>
    <property type="match status" value="1"/>
</dbReference>
<dbReference type="KEGG" id="egr:104418464"/>
<dbReference type="Gene3D" id="2.40.290.10">
    <property type="match status" value="1"/>
</dbReference>
<sequence>MLLWGVLTPNVSDNDHMPYSFYFNILPFAEDVREFQFPSFSNLPASLLPDEEQQEAANNFVKMLDLAPSDRKEMLQPDFTPNPALEEPKQFNDFLHQLCKFCLQNDLRSFCDFLATKVFTLISKTEAADMYQIFLHHASLDIVETNSFFPPSYSFGSYAKAHKSFFLHE</sequence>
<dbReference type="SUPFAM" id="SSF100939">
    <property type="entry name" value="SPOC domain-like"/>
    <property type="match status" value="1"/>
</dbReference>
<dbReference type="eggNOG" id="KOG2326">
    <property type="taxonomic scope" value="Eukaryota"/>
</dbReference>
<dbReference type="Gramene" id="KCW54784">
    <property type="protein sequence ID" value="KCW54784"/>
    <property type="gene ID" value="EUGRSUZ_I00725"/>
</dbReference>
<dbReference type="InterPro" id="IPR014893">
    <property type="entry name" value="Ku_PK_bind"/>
</dbReference>
<dbReference type="OrthoDB" id="10343013at2759"/>
<evidence type="ECO:0000313" key="2">
    <source>
        <dbReference type="EMBL" id="KCW54784.1"/>
    </source>
</evidence>
<dbReference type="PANTHER" id="PTHR12604">
    <property type="entry name" value="KU AUTOANTIGEN DNA HELICASE"/>
    <property type="match status" value="1"/>
</dbReference>
<dbReference type="Gene3D" id="1.25.40.240">
    <property type="entry name" value="Ku, C-terminal domain"/>
    <property type="match status" value="1"/>
</dbReference>
<feature type="domain" description="Ku C-terminal" evidence="1">
    <location>
        <begin position="85"/>
        <end position="129"/>
    </location>
</feature>
<dbReference type="Gramene" id="KCW54783">
    <property type="protein sequence ID" value="KCW54783"/>
    <property type="gene ID" value="EUGRSUZ_I00725"/>
</dbReference>
<dbReference type="STRING" id="71139.A0A059ALY8"/>
<dbReference type="Pfam" id="PF08785">
    <property type="entry name" value="Ku_PK_bind"/>
    <property type="match status" value="1"/>
</dbReference>
<dbReference type="AlphaFoldDB" id="A0A059ALY8"/>
<dbReference type="InterPro" id="IPR016194">
    <property type="entry name" value="SPOC-like_C_dom_sf"/>
</dbReference>
<accession>A0A059ALY8</accession>
<gene>
    <name evidence="2" type="ORF">EUGRSUZ_I00725</name>
</gene>
<dbReference type="EMBL" id="KK198761">
    <property type="protein sequence ID" value="KCW54783.1"/>
    <property type="molecule type" value="Genomic_DNA"/>
</dbReference>
<evidence type="ECO:0000259" key="1">
    <source>
        <dbReference type="Pfam" id="PF08785"/>
    </source>
</evidence>
<reference evidence="2" key="1">
    <citation type="submission" date="2013-07" db="EMBL/GenBank/DDBJ databases">
        <title>The genome of Eucalyptus grandis.</title>
        <authorList>
            <person name="Schmutz J."/>
            <person name="Hayes R."/>
            <person name="Myburg A."/>
            <person name="Tuskan G."/>
            <person name="Grattapaglia D."/>
            <person name="Rokhsar D.S."/>
        </authorList>
    </citation>
    <scope>NUCLEOTIDE SEQUENCE</scope>
    <source>
        <tissue evidence="2">Leaf extractions</tissue>
    </source>
</reference>
<dbReference type="SUPFAM" id="SSF101420">
    <property type="entry name" value="C-terminal domain of Ku80"/>
    <property type="match status" value="1"/>
</dbReference>
<name>A0A059ALY8_EUCGR</name>
<organism evidence="2">
    <name type="scientific">Eucalyptus grandis</name>
    <name type="common">Flooded gum</name>
    <dbReference type="NCBI Taxonomy" id="71139"/>
    <lineage>
        <taxon>Eukaryota</taxon>
        <taxon>Viridiplantae</taxon>
        <taxon>Streptophyta</taxon>
        <taxon>Embryophyta</taxon>
        <taxon>Tracheophyta</taxon>
        <taxon>Spermatophyta</taxon>
        <taxon>Magnoliopsida</taxon>
        <taxon>eudicotyledons</taxon>
        <taxon>Gunneridae</taxon>
        <taxon>Pentapetalae</taxon>
        <taxon>rosids</taxon>
        <taxon>malvids</taxon>
        <taxon>Myrtales</taxon>
        <taxon>Myrtaceae</taxon>
        <taxon>Myrtoideae</taxon>
        <taxon>Eucalypteae</taxon>
        <taxon>Eucalyptus</taxon>
    </lineage>
</organism>
<dbReference type="EMBL" id="KK198761">
    <property type="protein sequence ID" value="KCW54784.1"/>
    <property type="molecule type" value="Genomic_DNA"/>
</dbReference>
<proteinExistence type="predicted"/>
<protein>
    <recommendedName>
        <fullName evidence="1">Ku C-terminal domain-containing protein</fullName>
    </recommendedName>
</protein>